<dbReference type="InterPro" id="IPR022357">
    <property type="entry name" value="MIP_CS"/>
</dbReference>
<feature type="region of interest" description="Disordered" evidence="9">
    <location>
        <begin position="1"/>
        <end position="80"/>
    </location>
</feature>
<dbReference type="PROSITE" id="PS00221">
    <property type="entry name" value="MIP"/>
    <property type="match status" value="1"/>
</dbReference>
<protein>
    <recommendedName>
        <fullName evidence="13">Aquaporin Z</fullName>
    </recommendedName>
</protein>
<dbReference type="Pfam" id="PF00230">
    <property type="entry name" value="MIP"/>
    <property type="match status" value="1"/>
</dbReference>
<feature type="transmembrane region" description="Helical" evidence="10">
    <location>
        <begin position="386"/>
        <end position="407"/>
    </location>
</feature>
<comment type="similarity">
    <text evidence="2 8">Belongs to the MIP/aquaporin (TC 1.A.8) family.</text>
</comment>
<dbReference type="Gene3D" id="1.20.1080.10">
    <property type="entry name" value="Glycerol uptake facilitator protein"/>
    <property type="match status" value="1"/>
</dbReference>
<dbReference type="PANTHER" id="PTHR19139">
    <property type="entry name" value="AQUAPORIN TRANSPORTER"/>
    <property type="match status" value="1"/>
</dbReference>
<evidence type="ECO:0000256" key="10">
    <source>
        <dbReference type="SAM" id="Phobius"/>
    </source>
</evidence>
<evidence type="ECO:0000256" key="3">
    <source>
        <dbReference type="ARBA" id="ARBA00022448"/>
    </source>
</evidence>
<comment type="caution">
    <text evidence="11">The sequence shown here is derived from an EMBL/GenBank/DDBJ whole genome shotgun (WGS) entry which is preliminary data.</text>
</comment>
<evidence type="ECO:0000256" key="9">
    <source>
        <dbReference type="SAM" id="MobiDB-lite"/>
    </source>
</evidence>
<dbReference type="InterPro" id="IPR023271">
    <property type="entry name" value="Aquaporin-like"/>
</dbReference>
<dbReference type="PANTHER" id="PTHR19139:SF199">
    <property type="entry name" value="MIP17260P"/>
    <property type="match status" value="1"/>
</dbReference>
<evidence type="ECO:0000256" key="6">
    <source>
        <dbReference type="ARBA" id="ARBA00022989"/>
    </source>
</evidence>
<comment type="subcellular location">
    <subcellularLocation>
        <location evidence="1">Cell membrane</location>
        <topology evidence="1">Multi-pass membrane protein</topology>
    </subcellularLocation>
</comment>
<evidence type="ECO:0000256" key="8">
    <source>
        <dbReference type="RuleBase" id="RU000477"/>
    </source>
</evidence>
<gene>
    <name evidence="11" type="ORF">Col01nite_23230</name>
</gene>
<dbReference type="SUPFAM" id="SSF81338">
    <property type="entry name" value="Aquaporin-like"/>
    <property type="match status" value="1"/>
</dbReference>
<evidence type="ECO:0000256" key="5">
    <source>
        <dbReference type="ARBA" id="ARBA00022692"/>
    </source>
</evidence>
<feature type="transmembrane region" description="Helical" evidence="10">
    <location>
        <begin position="345"/>
        <end position="366"/>
    </location>
</feature>
<keyword evidence="7 10" id="KW-0472">Membrane</keyword>
<keyword evidence="12" id="KW-1185">Reference proteome</keyword>
<feature type="transmembrane region" description="Helical" evidence="10">
    <location>
        <begin position="171"/>
        <end position="191"/>
    </location>
</feature>
<keyword evidence="4" id="KW-1003">Cell membrane</keyword>
<sequence length="429" mass="43327">MAPTGCPAQPGLACWPTHAHGRVRGDLPQRPGRPSHRPFRPDRTPMSQQKPENADATPTDAAPTTPETTPSASATPDVTAPEVTAPEVTAPEADAAPASAAAPAAEVPAAEVPAAEVPAADAPSAATPAPDAAPAAPQAPAPAVVVEEVAVVEEVVVTTATTDGPGLLARLGAEAFGTFLVVLAGVGIWLYSGFSGTQTTLTVALGFGVATLAAVATLGHVSGGHVNPAVTLGAVLAGRTRARDLLPYWLAQVAGGALAAAVLFLTVPTALPALLSQTGEGSVRSFFAATANGFAENSPLSRLSTGSAEFGLVPALLVEVVLTAVLVGVVLAATDRRTPRGHAPYAIGLTYAVLLLVALPVTNAGLNPARSTAVAIFSEGWALEQLWLFWVAPLVGAAVAALVYRAFASEPLEIDELDEDDDLEDAVAR</sequence>
<organism evidence="11 12">
    <name type="scientific">Cellulomonas oligotrophica</name>
    <dbReference type="NCBI Taxonomy" id="931536"/>
    <lineage>
        <taxon>Bacteria</taxon>
        <taxon>Bacillati</taxon>
        <taxon>Actinomycetota</taxon>
        <taxon>Actinomycetes</taxon>
        <taxon>Micrococcales</taxon>
        <taxon>Cellulomonadaceae</taxon>
        <taxon>Cellulomonas</taxon>
    </lineage>
</organism>
<dbReference type="EMBL" id="BONN01000006">
    <property type="protein sequence ID" value="GIG33164.1"/>
    <property type="molecule type" value="Genomic_DNA"/>
</dbReference>
<evidence type="ECO:0000256" key="4">
    <source>
        <dbReference type="ARBA" id="ARBA00022475"/>
    </source>
</evidence>
<evidence type="ECO:0000256" key="7">
    <source>
        <dbReference type="ARBA" id="ARBA00023136"/>
    </source>
</evidence>
<reference evidence="11 12" key="1">
    <citation type="submission" date="2021-01" db="EMBL/GenBank/DDBJ databases">
        <title>Whole genome shotgun sequence of Cellulomonas oligotrophica NBRC 109435.</title>
        <authorList>
            <person name="Komaki H."/>
            <person name="Tamura T."/>
        </authorList>
    </citation>
    <scope>NUCLEOTIDE SEQUENCE [LARGE SCALE GENOMIC DNA]</scope>
    <source>
        <strain evidence="11 12">NBRC 109435</strain>
    </source>
</reference>
<dbReference type="PRINTS" id="PR00783">
    <property type="entry name" value="MINTRINSICP"/>
</dbReference>
<keyword evidence="6 10" id="KW-1133">Transmembrane helix</keyword>
<dbReference type="InterPro" id="IPR000425">
    <property type="entry name" value="MIP"/>
</dbReference>
<feature type="transmembrane region" description="Helical" evidence="10">
    <location>
        <begin position="203"/>
        <end position="224"/>
    </location>
</feature>
<keyword evidence="3 8" id="KW-0813">Transport</keyword>
<name>A0ABQ4DBR9_9CELL</name>
<evidence type="ECO:0000256" key="1">
    <source>
        <dbReference type="ARBA" id="ARBA00004651"/>
    </source>
</evidence>
<dbReference type="InterPro" id="IPR034294">
    <property type="entry name" value="Aquaporin_transptr"/>
</dbReference>
<feature type="compositionally biased region" description="Low complexity" evidence="9">
    <location>
        <begin position="54"/>
        <end position="76"/>
    </location>
</feature>
<dbReference type="Proteomes" id="UP000618382">
    <property type="component" value="Unassembled WGS sequence"/>
</dbReference>
<proteinExistence type="inferred from homology"/>
<accession>A0ABQ4DBR9</accession>
<feature type="transmembrane region" description="Helical" evidence="10">
    <location>
        <begin position="310"/>
        <end position="333"/>
    </location>
</feature>
<evidence type="ECO:0000313" key="11">
    <source>
        <dbReference type="EMBL" id="GIG33164.1"/>
    </source>
</evidence>
<keyword evidence="5 8" id="KW-0812">Transmembrane</keyword>
<evidence type="ECO:0000256" key="2">
    <source>
        <dbReference type="ARBA" id="ARBA00006175"/>
    </source>
</evidence>
<feature type="region of interest" description="Disordered" evidence="9">
    <location>
        <begin position="92"/>
        <end position="137"/>
    </location>
</feature>
<evidence type="ECO:0000313" key="12">
    <source>
        <dbReference type="Proteomes" id="UP000618382"/>
    </source>
</evidence>
<feature type="transmembrane region" description="Helical" evidence="10">
    <location>
        <begin position="245"/>
        <end position="267"/>
    </location>
</feature>
<evidence type="ECO:0008006" key="13">
    <source>
        <dbReference type="Google" id="ProtNLM"/>
    </source>
</evidence>